<sequence>MSDPAITPAVCYRDPRAAVAWLGTAFGFTPTVVIESPDGDPARSHYEVSPGGAAALAVSGIWAEWTRSPHDSGGNTQWLTVRLPEEVGAAGLDAHCERARSAGAEITDEPADEFFGDRRYRAVDPEGHHWTFAVHVRDVGQAEAEEFLGHRIERWS</sequence>
<gene>
    <name evidence="2" type="ORF">C6V83_09330</name>
</gene>
<dbReference type="InterPro" id="IPR004360">
    <property type="entry name" value="Glyas_Fos-R_dOase_dom"/>
</dbReference>
<dbReference type="Proteomes" id="UP000239814">
    <property type="component" value="Chromosome"/>
</dbReference>
<dbReference type="AlphaFoldDB" id="A0A2S0KFI9"/>
<dbReference type="InterPro" id="IPR037523">
    <property type="entry name" value="VOC_core"/>
</dbReference>
<evidence type="ECO:0000313" key="2">
    <source>
        <dbReference type="EMBL" id="AVM00445.1"/>
    </source>
</evidence>
<name>A0A2S0KFI9_9ACTN</name>
<dbReference type="InterPro" id="IPR029068">
    <property type="entry name" value="Glyas_Bleomycin-R_OHBP_Dase"/>
</dbReference>
<dbReference type="RefSeq" id="WP_105942173.1">
    <property type="nucleotide sequence ID" value="NZ_CP027433.1"/>
</dbReference>
<organism evidence="2 3">
    <name type="scientific">Gordonia iterans</name>
    <dbReference type="NCBI Taxonomy" id="1004901"/>
    <lineage>
        <taxon>Bacteria</taxon>
        <taxon>Bacillati</taxon>
        <taxon>Actinomycetota</taxon>
        <taxon>Actinomycetes</taxon>
        <taxon>Mycobacteriales</taxon>
        <taxon>Gordoniaceae</taxon>
        <taxon>Gordonia</taxon>
    </lineage>
</organism>
<dbReference type="PANTHER" id="PTHR34109">
    <property type="entry name" value="BNAUNNG04460D PROTEIN-RELATED"/>
    <property type="match status" value="1"/>
</dbReference>
<dbReference type="OrthoDB" id="9809391at2"/>
<protein>
    <submittedName>
        <fullName evidence="2">Glyoxalase</fullName>
    </submittedName>
</protein>
<evidence type="ECO:0000313" key="3">
    <source>
        <dbReference type="Proteomes" id="UP000239814"/>
    </source>
</evidence>
<dbReference type="SUPFAM" id="SSF54593">
    <property type="entry name" value="Glyoxalase/Bleomycin resistance protein/Dihydroxybiphenyl dioxygenase"/>
    <property type="match status" value="1"/>
</dbReference>
<dbReference type="Gene3D" id="3.30.720.120">
    <property type="match status" value="1"/>
</dbReference>
<dbReference type="Gene3D" id="3.30.720.110">
    <property type="match status" value="1"/>
</dbReference>
<dbReference type="EMBL" id="CP027433">
    <property type="protein sequence ID" value="AVM00445.1"/>
    <property type="molecule type" value="Genomic_DNA"/>
</dbReference>
<dbReference type="KEGG" id="git:C6V83_09330"/>
<keyword evidence="3" id="KW-1185">Reference proteome</keyword>
<dbReference type="Pfam" id="PF00903">
    <property type="entry name" value="Glyoxalase"/>
    <property type="match status" value="1"/>
</dbReference>
<reference evidence="2 3" key="1">
    <citation type="submission" date="2018-03" db="EMBL/GenBank/DDBJ databases">
        <title>Characteristics and genome of n-alkane degrading marine bacteria Gordonia iterans isolated from crude oil contaminated in Tae-an, South Korea.</title>
        <authorList>
            <person name="Lee S.-S."/>
            <person name="Kim H."/>
        </authorList>
    </citation>
    <scope>NUCLEOTIDE SEQUENCE [LARGE SCALE GENOMIC DNA]</scope>
    <source>
        <strain evidence="2 3">Co17</strain>
    </source>
</reference>
<feature type="domain" description="VOC" evidence="1">
    <location>
        <begin position="4"/>
        <end position="135"/>
    </location>
</feature>
<dbReference type="PANTHER" id="PTHR34109:SF1">
    <property type="entry name" value="VOC DOMAIN-CONTAINING PROTEIN"/>
    <property type="match status" value="1"/>
</dbReference>
<dbReference type="PROSITE" id="PS51819">
    <property type="entry name" value="VOC"/>
    <property type="match status" value="1"/>
</dbReference>
<evidence type="ECO:0000259" key="1">
    <source>
        <dbReference type="PROSITE" id="PS51819"/>
    </source>
</evidence>
<proteinExistence type="predicted"/>
<accession>A0A2S0KFI9</accession>